<proteinExistence type="predicted"/>
<feature type="compositionally biased region" description="Polar residues" evidence="1">
    <location>
        <begin position="1"/>
        <end position="15"/>
    </location>
</feature>
<name>A0A381NVA5_9ZZZZ</name>
<reference evidence="2" key="1">
    <citation type="submission" date="2018-05" db="EMBL/GenBank/DDBJ databases">
        <authorList>
            <person name="Lanie J.A."/>
            <person name="Ng W.-L."/>
            <person name="Kazmierczak K.M."/>
            <person name="Andrzejewski T.M."/>
            <person name="Davidsen T.M."/>
            <person name="Wayne K.J."/>
            <person name="Tettelin H."/>
            <person name="Glass J.I."/>
            <person name="Rusch D."/>
            <person name="Podicherti R."/>
            <person name="Tsui H.-C.T."/>
            <person name="Winkler M.E."/>
        </authorList>
    </citation>
    <scope>NUCLEOTIDE SEQUENCE</scope>
</reference>
<dbReference type="EMBL" id="UINC01000625">
    <property type="protein sequence ID" value="SUZ58532.1"/>
    <property type="molecule type" value="Genomic_DNA"/>
</dbReference>
<evidence type="ECO:0000313" key="2">
    <source>
        <dbReference type="EMBL" id="SUZ58532.1"/>
    </source>
</evidence>
<organism evidence="2">
    <name type="scientific">marine metagenome</name>
    <dbReference type="NCBI Taxonomy" id="408172"/>
    <lineage>
        <taxon>unclassified sequences</taxon>
        <taxon>metagenomes</taxon>
        <taxon>ecological metagenomes</taxon>
    </lineage>
</organism>
<feature type="region of interest" description="Disordered" evidence="1">
    <location>
        <begin position="1"/>
        <end position="41"/>
    </location>
</feature>
<evidence type="ECO:0000256" key="1">
    <source>
        <dbReference type="SAM" id="MobiDB-lite"/>
    </source>
</evidence>
<dbReference type="AlphaFoldDB" id="A0A381NVA5"/>
<gene>
    <name evidence="2" type="ORF">METZ01_LOCUS11386</name>
</gene>
<protein>
    <submittedName>
        <fullName evidence="2">Uncharacterized protein</fullName>
    </submittedName>
</protein>
<sequence length="90" mass="10368">MQLQIPSESAAQNQKADVRLVRINKRQGKEATEGKTANQSTKNAVLHQRFCVFAAAAFVKLLQHKLCLLPLRETWRKQNFFFHIEMPTNC</sequence>
<accession>A0A381NVA5</accession>